<organism evidence="2 3">
    <name type="scientific">Dermatophagoides pteronyssinus</name>
    <name type="common">European house dust mite</name>
    <dbReference type="NCBI Taxonomy" id="6956"/>
    <lineage>
        <taxon>Eukaryota</taxon>
        <taxon>Metazoa</taxon>
        <taxon>Ecdysozoa</taxon>
        <taxon>Arthropoda</taxon>
        <taxon>Chelicerata</taxon>
        <taxon>Arachnida</taxon>
        <taxon>Acari</taxon>
        <taxon>Acariformes</taxon>
        <taxon>Sarcoptiformes</taxon>
        <taxon>Astigmata</taxon>
        <taxon>Psoroptidia</taxon>
        <taxon>Analgoidea</taxon>
        <taxon>Pyroglyphidae</taxon>
        <taxon>Dermatophagoidinae</taxon>
        <taxon>Dermatophagoides</taxon>
    </lineage>
</organism>
<evidence type="ECO:0000313" key="2">
    <source>
        <dbReference type="EMBL" id="KAH9417857.1"/>
    </source>
</evidence>
<protein>
    <submittedName>
        <fullName evidence="2">Uncharacterized protein</fullName>
    </submittedName>
</protein>
<sequence length="108" mass="12326">MTKEKLPISNAWNDSSTSTVASTMNLLDNNQNNQKNKRKFLQINNGITSTILSTTTSPMLINNNLQQQQQYQLKFTEDYIWKKDRMTIFCFCTTALGAIASLAMYCTE</sequence>
<evidence type="ECO:0000313" key="3">
    <source>
        <dbReference type="Proteomes" id="UP000887458"/>
    </source>
</evidence>
<reference evidence="2 3" key="1">
    <citation type="journal article" date="2018" name="J. Allergy Clin. Immunol.">
        <title>High-quality assembly of Dermatophagoides pteronyssinus genome and transcriptome reveals a wide range of novel allergens.</title>
        <authorList>
            <person name="Liu X.Y."/>
            <person name="Yang K.Y."/>
            <person name="Wang M.Q."/>
            <person name="Kwok J.S."/>
            <person name="Zeng X."/>
            <person name="Yang Z."/>
            <person name="Xiao X.J."/>
            <person name="Lau C.P."/>
            <person name="Li Y."/>
            <person name="Huang Z.M."/>
            <person name="Ba J.G."/>
            <person name="Yim A.K."/>
            <person name="Ouyang C.Y."/>
            <person name="Ngai S.M."/>
            <person name="Chan T.F."/>
            <person name="Leung E.L."/>
            <person name="Liu L."/>
            <person name="Liu Z.G."/>
            <person name="Tsui S.K."/>
        </authorList>
    </citation>
    <scope>NUCLEOTIDE SEQUENCE [LARGE SCALE GENOMIC DNA]</scope>
    <source>
        <strain evidence="2">Derp</strain>
    </source>
</reference>
<proteinExistence type="predicted"/>
<evidence type="ECO:0000256" key="1">
    <source>
        <dbReference type="SAM" id="Phobius"/>
    </source>
</evidence>
<dbReference type="EMBL" id="NJHN03000072">
    <property type="protein sequence ID" value="KAH9417857.1"/>
    <property type="molecule type" value="Genomic_DNA"/>
</dbReference>
<reference evidence="2 3" key="2">
    <citation type="journal article" date="2022" name="Mol. Biol. Evol.">
        <title>Comparative Genomics Reveals Insights into the Divergent Evolution of Astigmatic Mites and Household Pest Adaptations.</title>
        <authorList>
            <person name="Xiong Q."/>
            <person name="Wan A.T."/>
            <person name="Liu X."/>
            <person name="Fung C.S."/>
            <person name="Xiao X."/>
            <person name="Malainual N."/>
            <person name="Hou J."/>
            <person name="Wang L."/>
            <person name="Wang M."/>
            <person name="Yang K.Y."/>
            <person name="Cui Y."/>
            <person name="Leung E.L."/>
            <person name="Nong W."/>
            <person name="Shin S.K."/>
            <person name="Au S.W."/>
            <person name="Jeong K.Y."/>
            <person name="Chew F.T."/>
            <person name="Hui J.H."/>
            <person name="Leung T.F."/>
            <person name="Tungtrongchitr A."/>
            <person name="Zhong N."/>
            <person name="Liu Z."/>
            <person name="Tsui S.K."/>
        </authorList>
    </citation>
    <scope>NUCLEOTIDE SEQUENCE [LARGE SCALE GENOMIC DNA]</scope>
    <source>
        <strain evidence="2">Derp</strain>
    </source>
</reference>
<keyword evidence="1" id="KW-0472">Membrane</keyword>
<feature type="transmembrane region" description="Helical" evidence="1">
    <location>
        <begin position="86"/>
        <end position="105"/>
    </location>
</feature>
<dbReference type="Proteomes" id="UP000887458">
    <property type="component" value="Unassembled WGS sequence"/>
</dbReference>
<name>A0ABQ8J5S9_DERPT</name>
<accession>A0ABQ8J5S9</accession>
<keyword evidence="3" id="KW-1185">Reference proteome</keyword>
<keyword evidence="1" id="KW-1133">Transmembrane helix</keyword>
<gene>
    <name evidence="2" type="ORF">DERP_013117</name>
</gene>
<comment type="caution">
    <text evidence="2">The sequence shown here is derived from an EMBL/GenBank/DDBJ whole genome shotgun (WGS) entry which is preliminary data.</text>
</comment>
<keyword evidence="1" id="KW-0812">Transmembrane</keyword>